<dbReference type="AlphaFoldDB" id="A0A7X7LW01"/>
<gene>
    <name evidence="2" type="ORF">GX576_08210</name>
</gene>
<sequence>MLACLAGPVALAAAPAPVALAPDGIGPFRLGVPLARAARRALPLDPAAAQIGPACDARDQVNVSLSVDGRPLSVMSMAGADGRIEEILATPHDGTTAAADAGDCRARGEALAHALAPRLGPIRARETVRKPVSDEFLFQFAGDARVLARWFAGGRSCDLALQFGAPSAPLP</sequence>
<accession>A0A7X7LW01</accession>
<dbReference type="RefSeq" id="WP_068806883.1">
    <property type="nucleotide sequence ID" value="NZ_MBFM01000003.1"/>
</dbReference>
<keyword evidence="1" id="KW-0732">Signal</keyword>
<dbReference type="OrthoDB" id="8526745at2"/>
<proteinExistence type="predicted"/>
<name>A0A7X7LW01_9RHOO</name>
<dbReference type="EMBL" id="JAAYYV010000214">
    <property type="protein sequence ID" value="NLF54360.1"/>
    <property type="molecule type" value="Genomic_DNA"/>
</dbReference>
<evidence type="ECO:0000313" key="2">
    <source>
        <dbReference type="EMBL" id="NLF54360.1"/>
    </source>
</evidence>
<feature type="signal peptide" evidence="1">
    <location>
        <begin position="1"/>
        <end position="21"/>
    </location>
</feature>
<comment type="caution">
    <text evidence="2">The sequence shown here is derived from an EMBL/GenBank/DDBJ whole genome shotgun (WGS) entry which is preliminary data.</text>
</comment>
<organism evidence="2 3">
    <name type="scientific">Thauera phenolivorans</name>
    <dbReference type="NCBI Taxonomy" id="1792543"/>
    <lineage>
        <taxon>Bacteria</taxon>
        <taxon>Pseudomonadati</taxon>
        <taxon>Pseudomonadota</taxon>
        <taxon>Betaproteobacteria</taxon>
        <taxon>Rhodocyclales</taxon>
        <taxon>Zoogloeaceae</taxon>
        <taxon>Thauera</taxon>
    </lineage>
</organism>
<dbReference type="Proteomes" id="UP000536534">
    <property type="component" value="Unassembled WGS sequence"/>
</dbReference>
<feature type="chain" id="PRO_5030696957" evidence="1">
    <location>
        <begin position="22"/>
        <end position="171"/>
    </location>
</feature>
<reference evidence="2 3" key="1">
    <citation type="journal article" date="2020" name="Biotechnol. Biofuels">
        <title>New insights from the biogas microbiome by comprehensive genome-resolved metagenomics of nearly 1600 species originating from multiple anaerobic digesters.</title>
        <authorList>
            <person name="Campanaro S."/>
            <person name="Treu L."/>
            <person name="Rodriguez-R L.M."/>
            <person name="Kovalovszki A."/>
            <person name="Ziels R.M."/>
            <person name="Maus I."/>
            <person name="Zhu X."/>
            <person name="Kougias P.G."/>
            <person name="Basile A."/>
            <person name="Luo G."/>
            <person name="Schluter A."/>
            <person name="Konstantinidis K.T."/>
            <person name="Angelidaki I."/>
        </authorList>
    </citation>
    <scope>NUCLEOTIDE SEQUENCE [LARGE SCALE GENOMIC DNA]</scope>
    <source>
        <strain evidence="2">AS06rmzACSIP_256</strain>
    </source>
</reference>
<protein>
    <submittedName>
        <fullName evidence="2">Uncharacterized protein</fullName>
    </submittedName>
</protein>
<evidence type="ECO:0000256" key="1">
    <source>
        <dbReference type="SAM" id="SignalP"/>
    </source>
</evidence>
<evidence type="ECO:0000313" key="3">
    <source>
        <dbReference type="Proteomes" id="UP000536534"/>
    </source>
</evidence>